<comment type="caution">
    <text evidence="1">The sequence shown here is derived from an EMBL/GenBank/DDBJ whole genome shotgun (WGS) entry which is preliminary data.</text>
</comment>
<accession>D4TWY8</accession>
<reference evidence="1 2" key="1">
    <citation type="submission" date="2009-10" db="EMBL/GenBank/DDBJ databases">
        <authorList>
            <person name="Weinstock G."/>
            <person name="Sodergren E."/>
            <person name="Clifton S."/>
            <person name="Fulton L."/>
            <person name="Fulton B."/>
            <person name="Courtney L."/>
            <person name="Fronick C."/>
            <person name="Harrison M."/>
            <person name="Strong C."/>
            <person name="Farmer C."/>
            <person name="Delahaunty K."/>
            <person name="Markovic C."/>
            <person name="Hall O."/>
            <person name="Minx P."/>
            <person name="Tomlinson C."/>
            <person name="Mitreva M."/>
            <person name="Nelson J."/>
            <person name="Hou S."/>
            <person name="Wollam A."/>
            <person name="Pepin K.H."/>
            <person name="Johnson M."/>
            <person name="Bhonagiri V."/>
            <person name="Nash W.E."/>
            <person name="Warren W."/>
            <person name="Chinwalla A."/>
            <person name="Mardis E.R."/>
            <person name="Wilson R.K."/>
        </authorList>
    </citation>
    <scope>NUCLEOTIDE SEQUENCE [LARGE SCALE GENOMIC DNA]</scope>
    <source>
        <strain evidence="1 2">F0309</strain>
    </source>
</reference>
<name>D4TWY8_9ACTO</name>
<protein>
    <submittedName>
        <fullName evidence="1">Uncharacterized protein</fullName>
    </submittedName>
</protein>
<dbReference type="Proteomes" id="UP000003150">
    <property type="component" value="Unassembled WGS sequence"/>
</dbReference>
<dbReference type="HOGENOM" id="CLU_3145907_0_0_11"/>
<dbReference type="EMBL" id="ACYT02000015">
    <property type="protein sequence ID" value="EFF80439.1"/>
    <property type="molecule type" value="Genomic_DNA"/>
</dbReference>
<feature type="non-terminal residue" evidence="1">
    <location>
        <position position="1"/>
    </location>
</feature>
<organism evidence="1 2">
    <name type="scientific">Schaalia odontolytica F0309</name>
    <dbReference type="NCBI Taxonomy" id="649742"/>
    <lineage>
        <taxon>Bacteria</taxon>
        <taxon>Bacillati</taxon>
        <taxon>Actinomycetota</taxon>
        <taxon>Actinomycetes</taxon>
        <taxon>Actinomycetales</taxon>
        <taxon>Actinomycetaceae</taxon>
        <taxon>Schaalia</taxon>
    </lineage>
</organism>
<dbReference type="AlphaFoldDB" id="D4TWY8"/>
<sequence length="48" mass="4649">GSSPCLARCATAPRRVPDDRGVGLVDEAGAGGCVTAHNAGRSCAAPTP</sequence>
<gene>
    <name evidence="1" type="ORF">HMPREF0970_00444</name>
</gene>
<proteinExistence type="predicted"/>
<evidence type="ECO:0000313" key="2">
    <source>
        <dbReference type="Proteomes" id="UP000003150"/>
    </source>
</evidence>
<evidence type="ECO:0000313" key="1">
    <source>
        <dbReference type="EMBL" id="EFF80439.1"/>
    </source>
</evidence>